<dbReference type="Proteomes" id="UP001642464">
    <property type="component" value="Unassembled WGS sequence"/>
</dbReference>
<feature type="coiled-coil region" evidence="2">
    <location>
        <begin position="512"/>
        <end position="542"/>
    </location>
</feature>
<evidence type="ECO:0000256" key="2">
    <source>
        <dbReference type="SAM" id="Coils"/>
    </source>
</evidence>
<organism evidence="4 5">
    <name type="scientific">Durusdinium trenchii</name>
    <dbReference type="NCBI Taxonomy" id="1381693"/>
    <lineage>
        <taxon>Eukaryota</taxon>
        <taxon>Sar</taxon>
        <taxon>Alveolata</taxon>
        <taxon>Dinophyceae</taxon>
        <taxon>Suessiales</taxon>
        <taxon>Symbiodiniaceae</taxon>
        <taxon>Durusdinium</taxon>
    </lineage>
</organism>
<feature type="compositionally biased region" description="Basic and acidic residues" evidence="3">
    <location>
        <begin position="2549"/>
        <end position="2562"/>
    </location>
</feature>
<keyword evidence="2" id="KW-0175">Coiled coil</keyword>
<proteinExistence type="predicted"/>
<dbReference type="InterPro" id="IPR002110">
    <property type="entry name" value="Ankyrin_rpt"/>
</dbReference>
<feature type="region of interest" description="Disordered" evidence="3">
    <location>
        <begin position="1684"/>
        <end position="1754"/>
    </location>
</feature>
<feature type="repeat" description="ANK" evidence="1">
    <location>
        <begin position="575"/>
        <end position="596"/>
    </location>
</feature>
<feature type="region of interest" description="Disordered" evidence="3">
    <location>
        <begin position="354"/>
        <end position="487"/>
    </location>
</feature>
<keyword evidence="1" id="KW-0040">ANK repeat</keyword>
<dbReference type="SUPFAM" id="SSF48403">
    <property type="entry name" value="Ankyrin repeat"/>
    <property type="match status" value="1"/>
</dbReference>
<feature type="compositionally biased region" description="Low complexity" evidence="3">
    <location>
        <begin position="1709"/>
        <end position="1722"/>
    </location>
</feature>
<dbReference type="EMBL" id="CAXAMM010039207">
    <property type="protein sequence ID" value="CAK9084705.1"/>
    <property type="molecule type" value="Genomic_DNA"/>
</dbReference>
<comment type="caution">
    <text evidence="4">The sequence shown here is derived from an EMBL/GenBank/DDBJ whole genome shotgun (WGS) entry which is preliminary data.</text>
</comment>
<protein>
    <submittedName>
        <fullName evidence="4">Uncharacterized protein</fullName>
    </submittedName>
</protein>
<dbReference type="Gene3D" id="1.10.30.10">
    <property type="entry name" value="High mobility group box domain"/>
    <property type="match status" value="1"/>
</dbReference>
<evidence type="ECO:0000313" key="5">
    <source>
        <dbReference type="Proteomes" id="UP001642464"/>
    </source>
</evidence>
<feature type="compositionally biased region" description="Basic and acidic residues" evidence="3">
    <location>
        <begin position="384"/>
        <end position="415"/>
    </location>
</feature>
<evidence type="ECO:0000313" key="4">
    <source>
        <dbReference type="EMBL" id="CAK9084705.1"/>
    </source>
</evidence>
<dbReference type="Gene3D" id="1.25.40.20">
    <property type="entry name" value="Ankyrin repeat-containing domain"/>
    <property type="match status" value="1"/>
</dbReference>
<feature type="coiled-coil region" evidence="2">
    <location>
        <begin position="1761"/>
        <end position="1814"/>
    </location>
</feature>
<dbReference type="InterPro" id="IPR036910">
    <property type="entry name" value="HMG_box_dom_sf"/>
</dbReference>
<sequence>MVLSKELGQNRTLASLNAHGLGTAYLPLDARAKVFHGLRPGSSMTDAIVAGVLSELDQFLVVDDYGSVECVKYARQEYNKRHPMTLVCETVTNGRLWLGGEKAVHDSVLLSENEVGYVWPACKSAMPQSPNVYVLDTVDGTGAAHGDVPWDRVMNIVDEIIKLVSRRSCCVPHYNEEHCGPQQPRSAFKRVALGFVPLRRKAIEAGFVAAFPVGKASKPPLLYRSDRQSSSSEAESLLLPQQFQLTEAEASDTGASFYHVPHPPEGFDKGTWHFLETPVSTPGGSSNHGETSDLRRRKLRLLVQDLTALQRKLEGHVDAAGGFEPGVTLKDASGEVGAVVVGSDLTLLAAPSAASGSVPEPLHPPGYVSGSVPEPMHPPGYADGSKKRPAEPSKDKQPHLKTAKDETKEEANKDKEEEEEEKKAAPAAAAPVPASSPRGTGGELVKEEPQESQEAPEGPAGAANQDNPMEVDFGGDDDDDDEVGGAQPLMPEKAKAEEELEGLPDQAVQSLLDLLEAQKVSHQSLLSKLERLEAARMTEEQRTMLLDALLNRDPALVDHIQKLPVPLLLEVADSQGMTLLHHAVRLGQVEVVELLVTRCPEAVERTTKIDARPARWTALMVLMDTPVHQIGEGSFERIMRCLLHSMSVGAIALQAYTGTTACHLAAAQANLWAVKKICWTMYTKAGETESAFRQVSAMLNSRSGKRGAGAVDLALGTNLPVANYLKMWGGVCAGFAWLLPLLVVVDAADWLTMMRVHFALFKYATWLSERVGLEEHDANADDADDAARHAEEAEEGEDWRPMSMACFCKASLNPALKALQSMSKLAHQPSGFAWDSAVLASGPVLDWSQERLRITRRTLCMTVGQLWRKLVYPFQQYPWALATLADPTAALSDKQTCVRELFSCNMCQLDAFARQLRETVPESEALDPDNLQFLDAVFQRVVPTSTFIERVFSRLSEWAEVKKGPRPKLSTIAAKHISCRFQQTTELWRRHVLKQPLKQHANKRRPLWSLSRTKGKCTNGWNVFCKERMQQNPGGTLQDRQRAAQQAWSAASREEKARYARLAQAQNVFANLAGRQADADRLEAEVLPMGSPCNVGAPNGFPLARHVVASQQDQMNAMSAQFVDDCNSLLPENADGFVGSPPEPFPLMPVCPRSGCMHALPDAGLAVVKSLHDRFWFIVRHHAPRPKQVAKEVLVLSLRSESSNVSKDVAVMFHTRRAPWEAALLVLHRVHAPELAGEGIIFSLAFSAAAGQDAVAGNAPALDLTSDRALFVELAQLASDWTFHFVDIGGVRALSRFNVTSVTAFEENAFQQKAQEASETAQALQALSHMLGTGKKRQASDQARAPLRIQACSAEVTSATANRQRRGESWGVFYLADQTVPSDLGCTSSAGAKWPISDLGEAEDMLATRPWAKYRKVPQHKVRVPEGKCCLPCYNVFRLLGKHRKHKSYQDYYKHISQRQNQHEHKDFLAAVKQWLKQHLENPDKFKLHDKEELLKTQRELVISKKQGGRITGPKKQFVLSSHWDTARHGEWDPSKEVEAWIDGAYRKGVWRSVGQEGVYDFEAYEDTGVEERVIEDDGKQEIFAEEAFQAKKQAALDTLHKQAKDREATSVKAKENDMTFTDLVQVARSFGDRSSSSAAAAAETKTAEDEQAQAVEESSSSSTSSSSGDEAAVGLDLLSGAAPQKSNADHAEKPKAKPKPKAKDTAKTTKTASTAPKTGKASSQVTAAPSKSQGSSALAGESMGPGPGMLSLDGRASRTLKSLETAIEQAQESISKVNYDDQPLSTSQLKDFKAEATQRMAVLNSAAKKAKETLTRVGKSNNKDSFQIQMDKLQGLAALASAGSKLLAQVIAPTLDADAYISAHEEVASNGGKLGPLYWLKLVVANGQKELLYGKYSGFCEAFVLSKEQHDKPINKLETLMGKDEAAKRCAVEVENRMLASLRAIPASELALLGAGKTAADLGSEAPRLNESLDFAAAMLEACYEHSEEFMAAELKESVRTVQCFLGQDHVGALLEQVSALSSNRLVAMPALQRFFLQHDTGKSLFATAQLRVEHCDKEKEFQDKLDLLEKAVKHLAAWQKQSLPEAESGVAAVHKRIEPAVEALEVVKQTAFFADMKKKKQEHASNRLLPDLERLEEQLGLRSSEMVWLICKENMENHLNYFSNALEKECMVDLGHGKSGLINLDEILLSFKATAFVSLKVWDKLPSAAAAVKQYKEASELAANVAQYVFQKHAAFSQMPSGGKAVEPETLHKWKVSGFTLVQPYVPEEVAKRFETMFVAVVEAELATVFSKGLDSVAPIIAELPGLSTDPQVMCQLSHALLAFWLKLQPLLEQVQNKSAPADLLAELGQVGFSEPQTLAWLTSSVAQLGSNLSKACKAELEETWTAAAELEKCCAKLPDPASNEDLYRGEGVKLTKTMADLVAQIGKTEKNRMKMVEAVKKLSQIQLPGTMGENGFNALFQEYNGGEAGYTSKVLSAAASGSVHVAMVAGLCLLRNAALGASNDEGKMIRKQLHSVAEALKQKVEALKLADSADQALVTKAEKVLKEAASQEKAPEPAPKKRRTNEEAASQEVATKGKGRGRGRGKR</sequence>
<dbReference type="PANTHER" id="PTHR34491">
    <property type="entry name" value="A-TYPE INCLUSION PROTEIN, PUTATIVE-RELATED"/>
    <property type="match status" value="1"/>
</dbReference>
<dbReference type="PANTHER" id="PTHR34491:SF156">
    <property type="entry name" value="KINESIN MOTOR DOMAIN-CONTAINING PROTEIN"/>
    <property type="match status" value="1"/>
</dbReference>
<accession>A0ABP0Q8X0</accession>
<reference evidence="4 5" key="1">
    <citation type="submission" date="2024-02" db="EMBL/GenBank/DDBJ databases">
        <authorList>
            <person name="Chen Y."/>
            <person name="Shah S."/>
            <person name="Dougan E. K."/>
            <person name="Thang M."/>
            <person name="Chan C."/>
        </authorList>
    </citation>
    <scope>NUCLEOTIDE SEQUENCE [LARGE SCALE GENOMIC DNA]</scope>
</reference>
<dbReference type="SUPFAM" id="SSF47095">
    <property type="entry name" value="HMG-box"/>
    <property type="match status" value="1"/>
</dbReference>
<name>A0ABP0Q8X0_9DINO</name>
<evidence type="ECO:0000256" key="3">
    <source>
        <dbReference type="SAM" id="MobiDB-lite"/>
    </source>
</evidence>
<keyword evidence="5" id="KW-1185">Reference proteome</keyword>
<feature type="region of interest" description="Disordered" evidence="3">
    <location>
        <begin position="1636"/>
        <end position="1671"/>
    </location>
</feature>
<feature type="region of interest" description="Disordered" evidence="3">
    <location>
        <begin position="778"/>
        <end position="797"/>
    </location>
</feature>
<feature type="compositionally biased region" description="Low complexity" evidence="3">
    <location>
        <begin position="1653"/>
        <end position="1671"/>
    </location>
</feature>
<feature type="compositionally biased region" description="Acidic residues" evidence="3">
    <location>
        <begin position="473"/>
        <end position="483"/>
    </location>
</feature>
<dbReference type="InterPro" id="IPR036770">
    <property type="entry name" value="Ankyrin_rpt-contain_sf"/>
</dbReference>
<feature type="region of interest" description="Disordered" evidence="3">
    <location>
        <begin position="2549"/>
        <end position="2590"/>
    </location>
</feature>
<feature type="compositionally biased region" description="Basic and acidic residues" evidence="3">
    <location>
        <begin position="1688"/>
        <end position="1708"/>
    </location>
</feature>
<dbReference type="PROSITE" id="PS50088">
    <property type="entry name" value="ANK_REPEAT"/>
    <property type="match status" value="1"/>
</dbReference>
<evidence type="ECO:0000256" key="1">
    <source>
        <dbReference type="PROSITE-ProRule" id="PRU00023"/>
    </source>
</evidence>
<gene>
    <name evidence="4" type="ORF">SCF082_LOCUS40169</name>
</gene>
<dbReference type="PROSITE" id="PS50297">
    <property type="entry name" value="ANK_REP_REGION"/>
    <property type="match status" value="1"/>
</dbReference>
<feature type="compositionally biased region" description="Polar residues" evidence="3">
    <location>
        <begin position="1723"/>
        <end position="1737"/>
    </location>
</feature>
<feature type="compositionally biased region" description="Basic residues" evidence="3">
    <location>
        <begin position="2580"/>
        <end position="2590"/>
    </location>
</feature>
<feature type="compositionally biased region" description="Basic and acidic residues" evidence="3">
    <location>
        <begin position="778"/>
        <end position="791"/>
    </location>
</feature>